<geneLocation type="plasmid" evidence="1 2">
    <name>unnamed1</name>
</geneLocation>
<evidence type="ECO:0000313" key="1">
    <source>
        <dbReference type="EMBL" id="ANO35564.1"/>
    </source>
</evidence>
<keyword evidence="1" id="KW-0614">Plasmid</keyword>
<organism evidence="1 2">
    <name type="scientific">Vibrio breoganii</name>
    <dbReference type="NCBI Taxonomy" id="553239"/>
    <lineage>
        <taxon>Bacteria</taxon>
        <taxon>Pseudomonadati</taxon>
        <taxon>Pseudomonadota</taxon>
        <taxon>Gammaproteobacteria</taxon>
        <taxon>Vibrionales</taxon>
        <taxon>Vibrionaceae</taxon>
        <taxon>Vibrio</taxon>
    </lineage>
</organism>
<sequence length="195" mass="22362">MKMIYQVYKEEFRFESGDPFLCYGELYTEAGFFTWLHQQACYMNFVGVLYLPFHEWDAVFEQYLSYALVEYAKTYPDGYFECISADGKKACALVPSANINEGVYMISFICSQFGPDDHLFFDSRLEALKVLAKGGWTPSPGAYDAITESDNFEQATQLRLWGMEGLMPIEGIVRDINKSSVRKLFPDTVKRIETA</sequence>
<reference evidence="1 2" key="1">
    <citation type="submission" date="2016-06" db="EMBL/GenBank/DDBJ databases">
        <title>Adaptive Radiation by Waves of Gene Transfer Leads to Fine-Scale Resource Partitioning in Marine Microbes.</title>
        <authorList>
            <person name="Hehemann J.-H."/>
            <person name="Arevalo P."/>
            <person name="Datta M.S."/>
            <person name="Yu X."/>
            <person name="Corzett C."/>
            <person name="Henschel A."/>
            <person name="Preheim S.P."/>
            <person name="Timberlake S."/>
            <person name="Alm E.J."/>
            <person name="Polz M.F."/>
        </authorList>
    </citation>
    <scope>NUCLEOTIDE SEQUENCE [LARGE SCALE GENOMIC DNA]</scope>
    <source>
        <strain evidence="1 2">FF50</strain>
        <plasmid evidence="1 2">unnamed1</plasmid>
    </source>
</reference>
<dbReference type="RefSeq" id="WP_065211323.1">
    <property type="nucleotide sequence ID" value="NZ_CP016179.1"/>
</dbReference>
<dbReference type="KEGG" id="vbr:A6E01_20340"/>
<proteinExistence type="predicted"/>
<name>A0AAN0XZM2_9VIBR</name>
<dbReference type="Proteomes" id="UP000092018">
    <property type="component" value="Plasmid unnamed1"/>
</dbReference>
<protein>
    <submittedName>
        <fullName evidence="1">Uncharacterized protein</fullName>
    </submittedName>
</protein>
<dbReference type="EMBL" id="CP016179">
    <property type="protein sequence ID" value="ANO35564.1"/>
    <property type="molecule type" value="Genomic_DNA"/>
</dbReference>
<gene>
    <name evidence="1" type="ORF">A6E01_20340</name>
</gene>
<evidence type="ECO:0000313" key="2">
    <source>
        <dbReference type="Proteomes" id="UP000092018"/>
    </source>
</evidence>
<dbReference type="AlphaFoldDB" id="A0AAN0XZM2"/>
<accession>A0AAN0XZM2</accession>